<sequence>MAGARKEASFSANRRVGSAFDQRRQVAILVLACQGSRPSSEGRADEARG</sequence>
<accession>A0A5D2E2H0</accession>
<evidence type="ECO:0000313" key="1">
    <source>
        <dbReference type="EMBL" id="TYG87238.1"/>
    </source>
</evidence>
<dbReference type="AlphaFoldDB" id="A0A5D2E2H0"/>
<organism evidence="1 2">
    <name type="scientific">Gossypium darwinii</name>
    <name type="common">Darwin's cotton</name>
    <name type="synonym">Gossypium barbadense var. darwinii</name>
    <dbReference type="NCBI Taxonomy" id="34276"/>
    <lineage>
        <taxon>Eukaryota</taxon>
        <taxon>Viridiplantae</taxon>
        <taxon>Streptophyta</taxon>
        <taxon>Embryophyta</taxon>
        <taxon>Tracheophyta</taxon>
        <taxon>Spermatophyta</taxon>
        <taxon>Magnoliopsida</taxon>
        <taxon>eudicotyledons</taxon>
        <taxon>Gunneridae</taxon>
        <taxon>Pentapetalae</taxon>
        <taxon>rosids</taxon>
        <taxon>malvids</taxon>
        <taxon>Malvales</taxon>
        <taxon>Malvaceae</taxon>
        <taxon>Malvoideae</taxon>
        <taxon>Gossypium</taxon>
    </lineage>
</organism>
<protein>
    <submittedName>
        <fullName evidence="1">Uncharacterized protein</fullName>
    </submittedName>
</protein>
<dbReference type="Proteomes" id="UP000323506">
    <property type="component" value="Chromosome A13"/>
</dbReference>
<name>A0A5D2E2H0_GOSDA</name>
<keyword evidence="2" id="KW-1185">Reference proteome</keyword>
<evidence type="ECO:0000313" key="2">
    <source>
        <dbReference type="Proteomes" id="UP000323506"/>
    </source>
</evidence>
<proteinExistence type="predicted"/>
<dbReference type="EMBL" id="CM017700">
    <property type="protein sequence ID" value="TYG87238.1"/>
    <property type="molecule type" value="Genomic_DNA"/>
</dbReference>
<gene>
    <name evidence="1" type="ORF">ES288_A13G197800v1</name>
</gene>
<reference evidence="1 2" key="1">
    <citation type="submission" date="2019-06" db="EMBL/GenBank/DDBJ databases">
        <title>WGS assembly of Gossypium darwinii.</title>
        <authorList>
            <person name="Chen Z.J."/>
            <person name="Sreedasyam A."/>
            <person name="Ando A."/>
            <person name="Song Q."/>
            <person name="De L."/>
            <person name="Hulse-Kemp A."/>
            <person name="Ding M."/>
            <person name="Ye W."/>
            <person name="Kirkbride R."/>
            <person name="Jenkins J."/>
            <person name="Plott C."/>
            <person name="Lovell J."/>
            <person name="Lin Y.-M."/>
            <person name="Vaughn R."/>
            <person name="Liu B."/>
            <person name="Li W."/>
            <person name="Simpson S."/>
            <person name="Scheffler B."/>
            <person name="Saski C."/>
            <person name="Grover C."/>
            <person name="Hu G."/>
            <person name="Conover J."/>
            <person name="Carlson J."/>
            <person name="Shu S."/>
            <person name="Boston L."/>
            <person name="Williams M."/>
            <person name="Peterson D."/>
            <person name="Mcgee K."/>
            <person name="Jones D."/>
            <person name="Wendel J."/>
            <person name="Stelly D."/>
            <person name="Grimwood J."/>
            <person name="Schmutz J."/>
        </authorList>
    </citation>
    <scope>NUCLEOTIDE SEQUENCE [LARGE SCALE GENOMIC DNA]</scope>
    <source>
        <strain evidence="1">1808015.09</strain>
    </source>
</reference>